<organism evidence="2 3">
    <name type="scientific">Agitococcus lubricus</name>
    <dbReference type="NCBI Taxonomy" id="1077255"/>
    <lineage>
        <taxon>Bacteria</taxon>
        <taxon>Pseudomonadati</taxon>
        <taxon>Pseudomonadota</taxon>
        <taxon>Gammaproteobacteria</taxon>
        <taxon>Moraxellales</taxon>
        <taxon>Moraxellaceae</taxon>
        <taxon>Agitococcus</taxon>
    </lineage>
</organism>
<dbReference type="OrthoDB" id="7321121at2"/>
<gene>
    <name evidence="2" type="ORF">C8N29_107124</name>
</gene>
<dbReference type="GO" id="GO:0003824">
    <property type="term" value="F:catalytic activity"/>
    <property type="evidence" value="ECO:0007669"/>
    <property type="project" value="InterPro"/>
</dbReference>
<feature type="domain" description="Condensation" evidence="1">
    <location>
        <begin position="16"/>
        <end position="310"/>
    </location>
</feature>
<dbReference type="RefSeq" id="WP_107865715.1">
    <property type="nucleotide sequence ID" value="NZ_QAON01000007.1"/>
</dbReference>
<sequence>MQTTEFNSLDATFFNIERRPDTWSIHLEIQVTGRIVRERLELALLKAIRQHPLAHARMRYHDGVESRYYWEFPEHIDHLPLTVWHAQTQQDLVDIRRRLATIQVPIHLSPAFLVYLVHYPEGDYLLFNVPHILADGLGTFRLIRSVVNFYSEQADIVPPIDPLSVRHLLKLAGAKTMAQRLERTKLLLEHLGNSRQPPVRIASEGVHVHHADDIAGYGVQILALTPEQTKQFMARRRKPATVNDMLLAAMSLAIKQWNVQHGQEVGRIAIMMPVNLRPEAWWHEVIGNFSSYVSVSVTPEQQTQLESLSLAICQQTTSFKEAGAAGTLIDLLAIPKFLPAYLKARLKELFPIFGKVLMETTWVSNLGRLSDDFTMGEAGRIKSVYFSPPAPMPCSISVGIVCFGERLLFAFRYRQSQFSQQAIEQFADLFKQQLLS</sequence>
<proteinExistence type="predicted"/>
<dbReference type="Proteomes" id="UP000244223">
    <property type="component" value="Unassembled WGS sequence"/>
</dbReference>
<comment type="caution">
    <text evidence="2">The sequence shown here is derived from an EMBL/GenBank/DDBJ whole genome shotgun (WGS) entry which is preliminary data.</text>
</comment>
<evidence type="ECO:0000313" key="2">
    <source>
        <dbReference type="EMBL" id="PTQ89391.1"/>
    </source>
</evidence>
<dbReference type="Pfam" id="PF00668">
    <property type="entry name" value="Condensation"/>
    <property type="match status" value="1"/>
</dbReference>
<name>A0A2T5IZM0_9GAMM</name>
<dbReference type="InterPro" id="IPR001242">
    <property type="entry name" value="Condensation_dom"/>
</dbReference>
<dbReference type="PANTHER" id="PTHR28037:SF1">
    <property type="entry name" value="ALCOHOL O-ACETYLTRANSFERASE 1-RELATED"/>
    <property type="match status" value="1"/>
</dbReference>
<accession>A0A2T5IZM0</accession>
<reference evidence="2 3" key="1">
    <citation type="submission" date="2018-04" db="EMBL/GenBank/DDBJ databases">
        <title>Genomic Encyclopedia of Archaeal and Bacterial Type Strains, Phase II (KMG-II): from individual species to whole genera.</title>
        <authorList>
            <person name="Goeker M."/>
        </authorList>
    </citation>
    <scope>NUCLEOTIDE SEQUENCE [LARGE SCALE GENOMIC DNA]</scope>
    <source>
        <strain evidence="2 3">DSM 5822</strain>
    </source>
</reference>
<evidence type="ECO:0000259" key="1">
    <source>
        <dbReference type="Pfam" id="PF00668"/>
    </source>
</evidence>
<dbReference type="EMBL" id="QAON01000007">
    <property type="protein sequence ID" value="PTQ89391.1"/>
    <property type="molecule type" value="Genomic_DNA"/>
</dbReference>
<evidence type="ECO:0000313" key="3">
    <source>
        <dbReference type="Proteomes" id="UP000244223"/>
    </source>
</evidence>
<dbReference type="SUPFAM" id="SSF52777">
    <property type="entry name" value="CoA-dependent acyltransferases"/>
    <property type="match status" value="2"/>
</dbReference>
<dbReference type="InterPro" id="IPR052058">
    <property type="entry name" value="Alcohol_O-acetyltransferase"/>
</dbReference>
<keyword evidence="3" id="KW-1185">Reference proteome</keyword>
<dbReference type="Gene3D" id="3.30.559.30">
    <property type="entry name" value="Nonribosomal peptide synthetase, condensation domain"/>
    <property type="match status" value="1"/>
</dbReference>
<dbReference type="PANTHER" id="PTHR28037">
    <property type="entry name" value="ALCOHOL O-ACETYLTRANSFERASE 1-RELATED"/>
    <property type="match status" value="1"/>
</dbReference>
<dbReference type="InterPro" id="IPR023213">
    <property type="entry name" value="CAT-like_dom_sf"/>
</dbReference>
<protein>
    <submittedName>
        <fullName evidence="2">NRPS condensation-like uncharacterized protein</fullName>
    </submittedName>
</protein>
<dbReference type="Gene3D" id="3.30.559.10">
    <property type="entry name" value="Chloramphenicol acetyltransferase-like domain"/>
    <property type="match status" value="1"/>
</dbReference>
<dbReference type="AlphaFoldDB" id="A0A2T5IZM0"/>